<evidence type="ECO:0008006" key="11">
    <source>
        <dbReference type="Google" id="ProtNLM"/>
    </source>
</evidence>
<keyword evidence="6 8" id="KW-1133">Transmembrane helix</keyword>
<proteinExistence type="predicted"/>
<feature type="transmembrane region" description="Helical" evidence="8">
    <location>
        <begin position="164"/>
        <end position="189"/>
    </location>
</feature>
<keyword evidence="5 8" id="KW-0812">Transmembrane</keyword>
<feature type="transmembrane region" description="Helical" evidence="8">
    <location>
        <begin position="340"/>
        <end position="359"/>
    </location>
</feature>
<feature type="transmembrane region" description="Helical" evidence="8">
    <location>
        <begin position="305"/>
        <end position="328"/>
    </location>
</feature>
<protein>
    <recommendedName>
        <fullName evidence="11">Glycosyltransferase RgtA/B/C/D-like domain-containing protein</fullName>
    </recommendedName>
</protein>
<keyword evidence="7 8" id="KW-0472">Membrane</keyword>
<keyword evidence="4" id="KW-0808">Transferase</keyword>
<evidence type="ECO:0000256" key="3">
    <source>
        <dbReference type="ARBA" id="ARBA00022676"/>
    </source>
</evidence>
<evidence type="ECO:0000256" key="6">
    <source>
        <dbReference type="ARBA" id="ARBA00022989"/>
    </source>
</evidence>
<evidence type="ECO:0000256" key="2">
    <source>
        <dbReference type="ARBA" id="ARBA00022475"/>
    </source>
</evidence>
<keyword evidence="3" id="KW-0328">Glycosyltransferase</keyword>
<name>A0ABY9WMS3_9BACT</name>
<evidence type="ECO:0000256" key="5">
    <source>
        <dbReference type="ARBA" id="ARBA00022692"/>
    </source>
</evidence>
<feature type="transmembrane region" description="Helical" evidence="8">
    <location>
        <begin position="82"/>
        <end position="102"/>
    </location>
</feature>
<feature type="transmembrane region" description="Helical" evidence="8">
    <location>
        <begin position="7"/>
        <end position="29"/>
    </location>
</feature>
<gene>
    <name evidence="9" type="ORF">F0U60_12955</name>
</gene>
<feature type="transmembrane region" description="Helical" evidence="8">
    <location>
        <begin position="277"/>
        <end position="299"/>
    </location>
</feature>
<feature type="transmembrane region" description="Helical" evidence="8">
    <location>
        <begin position="250"/>
        <end position="270"/>
    </location>
</feature>
<organism evidence="9 10">
    <name type="scientific">Archangium minus</name>
    <dbReference type="NCBI Taxonomy" id="83450"/>
    <lineage>
        <taxon>Bacteria</taxon>
        <taxon>Pseudomonadati</taxon>
        <taxon>Myxococcota</taxon>
        <taxon>Myxococcia</taxon>
        <taxon>Myxococcales</taxon>
        <taxon>Cystobacterineae</taxon>
        <taxon>Archangiaceae</taxon>
        <taxon>Archangium</taxon>
    </lineage>
</organism>
<keyword evidence="10" id="KW-1185">Reference proteome</keyword>
<keyword evidence="2" id="KW-1003">Cell membrane</keyword>
<sequence length="547" mass="59186">MSRDTRVDVVAFSLIGLLFVLHALLFFPMRVDDAFILMRYAENLAAGHGPVFNLGERVEGFTSPAMVVIEAAFLRVGVEPLLAVKLFGIACGLVLLGATVALTRELSGSRAAGWIAGLLVALHTGVAVACVNGLETAPFAAFVALGLAFHVRARSPRDEGLAGLALALAILFRLEGGLPLAFIGASALWRWRREPDRWRRWLALALPTLVLVMPAYALKAVWFGSLTPNTLLAKVPLDATGRFAAGFDYLAQYGTANYGYLALLGLWVLAFKGDVRFRLLALLGTVWLGYIASVGGDWIPHFRFLVPLVPIASAATATTLFLLWKLLGERMREGARTARMGLVLIMAAAVVPAALLQVQGVLMKVQDATRASLLAREPLGAWLTSLVGPGASVAMLDVGAVSYRSGLRVIDTGGLTDARVARILHHSNGRYQSNLFFPDNAGAREIAQVVLADRPSFVVLLLNGELPRLIEGRAQFEGRPMKLNAAYQQDRAILTTPSFSQEYEYLCSIPADTSAAGWSWEYNVFARKGLSLARRPQRDAQGTTRCF</sequence>
<evidence type="ECO:0000256" key="4">
    <source>
        <dbReference type="ARBA" id="ARBA00022679"/>
    </source>
</evidence>
<evidence type="ECO:0000256" key="8">
    <source>
        <dbReference type="SAM" id="Phobius"/>
    </source>
</evidence>
<dbReference type="PANTHER" id="PTHR33908:SF11">
    <property type="entry name" value="MEMBRANE PROTEIN"/>
    <property type="match status" value="1"/>
</dbReference>
<evidence type="ECO:0000313" key="9">
    <source>
        <dbReference type="EMBL" id="WNG44900.1"/>
    </source>
</evidence>
<feature type="transmembrane region" description="Helical" evidence="8">
    <location>
        <begin position="114"/>
        <end position="134"/>
    </location>
</feature>
<dbReference type="Proteomes" id="UP001611383">
    <property type="component" value="Chromosome"/>
</dbReference>
<dbReference type="InterPro" id="IPR050297">
    <property type="entry name" value="LipidA_mod_glycosyltrf_83"/>
</dbReference>
<evidence type="ECO:0000256" key="7">
    <source>
        <dbReference type="ARBA" id="ARBA00023136"/>
    </source>
</evidence>
<reference evidence="9 10" key="1">
    <citation type="submission" date="2019-08" db="EMBL/GenBank/DDBJ databases">
        <title>Archangium and Cystobacter genomes.</title>
        <authorList>
            <person name="Chen I.-C.K."/>
            <person name="Wielgoss S."/>
        </authorList>
    </citation>
    <scope>NUCLEOTIDE SEQUENCE [LARGE SCALE GENOMIC DNA]</scope>
    <source>
        <strain evidence="9 10">Cbm 6</strain>
    </source>
</reference>
<feature type="transmembrane region" description="Helical" evidence="8">
    <location>
        <begin position="201"/>
        <end position="222"/>
    </location>
</feature>
<evidence type="ECO:0000313" key="10">
    <source>
        <dbReference type="Proteomes" id="UP001611383"/>
    </source>
</evidence>
<dbReference type="PANTHER" id="PTHR33908">
    <property type="entry name" value="MANNOSYLTRANSFERASE YKCB-RELATED"/>
    <property type="match status" value="1"/>
</dbReference>
<evidence type="ECO:0000256" key="1">
    <source>
        <dbReference type="ARBA" id="ARBA00004651"/>
    </source>
</evidence>
<dbReference type="EMBL" id="CP043494">
    <property type="protein sequence ID" value="WNG44900.1"/>
    <property type="molecule type" value="Genomic_DNA"/>
</dbReference>
<accession>A0ABY9WMS3</accession>
<comment type="subcellular location">
    <subcellularLocation>
        <location evidence="1">Cell membrane</location>
        <topology evidence="1">Multi-pass membrane protein</topology>
    </subcellularLocation>
</comment>
<dbReference type="RefSeq" id="WP_395818640.1">
    <property type="nucleotide sequence ID" value="NZ_CP043494.1"/>
</dbReference>